<accession>A0A7S3X069</accession>
<dbReference type="PRINTS" id="PR00502">
    <property type="entry name" value="NUDIXFAMILY"/>
</dbReference>
<gene>
    <name evidence="4" type="ORF">EHUX00137_LOCUS40322</name>
</gene>
<reference evidence="4" key="1">
    <citation type="submission" date="2021-01" db="EMBL/GenBank/DDBJ databases">
        <authorList>
            <person name="Corre E."/>
            <person name="Pelletier E."/>
            <person name="Niang G."/>
            <person name="Scheremetjew M."/>
            <person name="Finn R."/>
            <person name="Kale V."/>
            <person name="Holt S."/>
            <person name="Cochrane G."/>
            <person name="Meng A."/>
            <person name="Brown T."/>
            <person name="Cohen L."/>
        </authorList>
    </citation>
    <scope>NUCLEOTIDE SEQUENCE</scope>
    <source>
        <strain evidence="4">379</strain>
    </source>
</reference>
<dbReference type="InterPro" id="IPR020476">
    <property type="entry name" value="Nudix_hydrolase"/>
</dbReference>
<dbReference type="GO" id="GO:0035529">
    <property type="term" value="F:NADH pyrophosphatase activity"/>
    <property type="evidence" value="ECO:0007669"/>
    <property type="project" value="TreeGrafter"/>
</dbReference>
<evidence type="ECO:0000259" key="3">
    <source>
        <dbReference type="PROSITE" id="PS51462"/>
    </source>
</evidence>
<feature type="domain" description="Nudix hydrolase" evidence="3">
    <location>
        <begin position="121"/>
        <end position="260"/>
    </location>
</feature>
<organism evidence="4">
    <name type="scientific">Emiliania huxleyi</name>
    <name type="common">Coccolithophore</name>
    <name type="synonym">Pontosphaera huxleyi</name>
    <dbReference type="NCBI Taxonomy" id="2903"/>
    <lineage>
        <taxon>Eukaryota</taxon>
        <taxon>Haptista</taxon>
        <taxon>Haptophyta</taxon>
        <taxon>Prymnesiophyceae</taxon>
        <taxon>Isochrysidales</taxon>
        <taxon>Noelaerhabdaceae</taxon>
        <taxon>Emiliania</taxon>
    </lineage>
</organism>
<dbReference type="InterPro" id="IPR003293">
    <property type="entry name" value="Nudix_hydrolase6-like"/>
</dbReference>
<dbReference type="Pfam" id="PF00293">
    <property type="entry name" value="NUDIX"/>
    <property type="match status" value="1"/>
</dbReference>
<sequence length="314" mass="34405">MRLPLSRLGAVQRATIVSMAASALPVQRLPYRGVLLDWTQAGAPPPSEFEARIAPSLERWTAEGVKSCMFKLPIENAGLASVAAQHGFVFHHVPLDADGRHVVLKRWLQPRLTDKVPPFATHQVGIAGLCISDTGKLLVVREWRDDAESGTRSPSAQWKLPGGLLDPGESFGDASVRETLEETGVRTRFRSLLCFWHRHGLTWGKSDLYYVARLEPEGGGEPEINLDPEEISDCRWMSVSEFLSTQDHPLITAVLRRSYGIEATEEAAAAASLAEQPTPLVELLEAGVQWPGREPYPTYFASSCDAAAAEGVSR</sequence>
<dbReference type="GO" id="GO:0051287">
    <property type="term" value="F:NAD binding"/>
    <property type="evidence" value="ECO:0007669"/>
    <property type="project" value="TreeGrafter"/>
</dbReference>
<comment type="similarity">
    <text evidence="1">Belongs to the Nudix hydrolase family.</text>
</comment>
<dbReference type="PANTHER" id="PTHR13994:SF13">
    <property type="entry name" value="FI03680P"/>
    <property type="match status" value="1"/>
</dbReference>
<evidence type="ECO:0000256" key="1">
    <source>
        <dbReference type="ARBA" id="ARBA00005582"/>
    </source>
</evidence>
<dbReference type="PANTHER" id="PTHR13994">
    <property type="entry name" value="NUDIX HYDROLASE RELATED"/>
    <property type="match status" value="1"/>
</dbReference>
<dbReference type="EMBL" id="HBIR01051677">
    <property type="protein sequence ID" value="CAE0587476.1"/>
    <property type="molecule type" value="Transcribed_RNA"/>
</dbReference>
<evidence type="ECO:0000256" key="2">
    <source>
        <dbReference type="ARBA" id="ARBA00022801"/>
    </source>
</evidence>
<dbReference type="InterPro" id="IPR015797">
    <property type="entry name" value="NUDIX_hydrolase-like_dom_sf"/>
</dbReference>
<dbReference type="Gene3D" id="3.90.79.10">
    <property type="entry name" value="Nucleoside Triphosphate Pyrophosphohydrolase"/>
    <property type="match status" value="1"/>
</dbReference>
<proteinExistence type="inferred from homology"/>
<dbReference type="SUPFAM" id="SSF55811">
    <property type="entry name" value="Nudix"/>
    <property type="match status" value="1"/>
</dbReference>
<dbReference type="InterPro" id="IPR040618">
    <property type="entry name" value="Pre-Nudix"/>
</dbReference>
<dbReference type="CDD" id="cd04670">
    <property type="entry name" value="NUDIX_ASFGF2_Nudt6"/>
    <property type="match status" value="1"/>
</dbReference>
<protein>
    <recommendedName>
        <fullName evidence="3">Nudix hydrolase domain-containing protein</fullName>
    </recommendedName>
</protein>
<dbReference type="Gene3D" id="3.40.630.30">
    <property type="match status" value="1"/>
</dbReference>
<dbReference type="Pfam" id="PF18290">
    <property type="entry name" value="Nudix_hydro"/>
    <property type="match status" value="1"/>
</dbReference>
<dbReference type="InterPro" id="IPR000086">
    <property type="entry name" value="NUDIX_hydrolase_dom"/>
</dbReference>
<keyword evidence="2" id="KW-0378">Hydrolase</keyword>
<dbReference type="GO" id="GO:0047631">
    <property type="term" value="F:ADP-ribose diphosphatase activity"/>
    <property type="evidence" value="ECO:0007669"/>
    <property type="project" value="TreeGrafter"/>
</dbReference>
<dbReference type="PROSITE" id="PS51462">
    <property type="entry name" value="NUDIX"/>
    <property type="match status" value="1"/>
</dbReference>
<dbReference type="AlphaFoldDB" id="A0A7S3X069"/>
<name>A0A7S3X069_EMIHU</name>
<evidence type="ECO:0000313" key="4">
    <source>
        <dbReference type="EMBL" id="CAE0587476.1"/>
    </source>
</evidence>